<keyword evidence="3 5" id="KW-0949">S-adenosyl-L-methionine</keyword>
<dbReference type="Pfam" id="PF01189">
    <property type="entry name" value="Methyltr_RsmB-F"/>
    <property type="match status" value="1"/>
</dbReference>
<comment type="similarity">
    <text evidence="5">Belongs to the class I-like SAM-binding methyltransferase superfamily. RsmB/NOP family.</text>
</comment>
<dbReference type="Gene3D" id="3.40.50.150">
    <property type="entry name" value="Vaccinia Virus protein VP39"/>
    <property type="match status" value="1"/>
</dbReference>
<keyword evidence="8" id="KW-1185">Reference proteome</keyword>
<dbReference type="PROSITE" id="PS51686">
    <property type="entry name" value="SAM_MT_RSMB_NOP"/>
    <property type="match status" value="1"/>
</dbReference>
<dbReference type="STRING" id="390270.SAMN04488005_1190"/>
<dbReference type="InterPro" id="IPR049560">
    <property type="entry name" value="MeTrfase_RsmB-F_NOP2_cat"/>
</dbReference>
<evidence type="ECO:0000256" key="3">
    <source>
        <dbReference type="ARBA" id="ARBA00022691"/>
    </source>
</evidence>
<dbReference type="InterPro" id="IPR029063">
    <property type="entry name" value="SAM-dependent_MTases_sf"/>
</dbReference>
<feature type="active site" description="Nucleophile" evidence="5">
    <location>
        <position position="340"/>
    </location>
</feature>
<keyword evidence="1 5" id="KW-0489">Methyltransferase</keyword>
<dbReference type="AlphaFoldDB" id="A0A1I6G7B7"/>
<keyword evidence="2 5" id="KW-0808">Transferase</keyword>
<evidence type="ECO:0000313" key="8">
    <source>
        <dbReference type="Proteomes" id="UP000199478"/>
    </source>
</evidence>
<comment type="caution">
    <text evidence="5">Lacks conserved residue(s) required for the propagation of feature annotation.</text>
</comment>
<sequence>MTPGARVAAAAIILDTIRDGMPAEQALTTWARGSRFAGSKDRAALRDLVFDALRARRSLGDGDGRALMIQLAQRDGGDLDQLFSGDGHAPAVISVEERAALANPQAQSPAQACDLPDWLWPLWEQSLGAAAVETALVQQRRADVFLRVNQRRTTVNAAIGALKEDQIEAAQHPEIKGCLRVIANPRRIKNAAAYLDGRVELQDASSQFAVNQLQLRAGARVLDYCAGGGGKALAIADQFDAQVYAHDINPQRMTDLGVRAARAGVQVTQIETAGLAQNDPFDLVFCDAPCSGSGTWRRTPDAKWRLTQARLDALREMQAQVIAAGANLVGTGGALVYATCSVLADENDAIVDAFCAQDPAWKIRARHQLLPGADGDGFFLCVLEKF</sequence>
<dbReference type="Gene3D" id="3.30.70.1170">
    <property type="entry name" value="Sun protein, domain 3"/>
    <property type="match status" value="1"/>
</dbReference>
<gene>
    <name evidence="7" type="ORF">SAMN04488005_1190</name>
</gene>
<evidence type="ECO:0000256" key="5">
    <source>
        <dbReference type="PROSITE-ProRule" id="PRU01023"/>
    </source>
</evidence>
<dbReference type="InterPro" id="IPR054728">
    <property type="entry name" value="RsmB-like_ferredoxin"/>
</dbReference>
<evidence type="ECO:0000256" key="1">
    <source>
        <dbReference type="ARBA" id="ARBA00022603"/>
    </source>
</evidence>
<feature type="domain" description="SAM-dependent MTase RsmB/NOP-type" evidence="6">
    <location>
        <begin position="134"/>
        <end position="386"/>
    </location>
</feature>
<dbReference type="RefSeq" id="WP_090197589.1">
    <property type="nucleotide sequence ID" value="NZ_FOYP01000001.1"/>
</dbReference>
<dbReference type="PANTHER" id="PTHR22807">
    <property type="entry name" value="NOP2 YEAST -RELATED NOL1/NOP2/FMU SUN DOMAIN-CONTAINING"/>
    <property type="match status" value="1"/>
</dbReference>
<dbReference type="PANTHER" id="PTHR22807:SF53">
    <property type="entry name" value="RIBOSOMAL RNA SMALL SUBUNIT METHYLTRANSFERASE B-RELATED"/>
    <property type="match status" value="1"/>
</dbReference>
<dbReference type="GO" id="GO:0001510">
    <property type="term" value="P:RNA methylation"/>
    <property type="evidence" value="ECO:0007669"/>
    <property type="project" value="InterPro"/>
</dbReference>
<dbReference type="OrthoDB" id="9810297at2"/>
<keyword evidence="4 5" id="KW-0694">RNA-binding</keyword>
<accession>A0A1I6G7B7</accession>
<evidence type="ECO:0000256" key="2">
    <source>
        <dbReference type="ARBA" id="ARBA00022679"/>
    </source>
</evidence>
<proteinExistence type="inferred from homology"/>
<dbReference type="GO" id="GO:0003723">
    <property type="term" value="F:RNA binding"/>
    <property type="evidence" value="ECO:0007669"/>
    <property type="project" value="UniProtKB-UniRule"/>
</dbReference>
<evidence type="ECO:0000256" key="4">
    <source>
        <dbReference type="ARBA" id="ARBA00022884"/>
    </source>
</evidence>
<dbReference type="Pfam" id="PF22458">
    <property type="entry name" value="RsmF-B_ferredox"/>
    <property type="match status" value="1"/>
</dbReference>
<reference evidence="8" key="1">
    <citation type="submission" date="2016-10" db="EMBL/GenBank/DDBJ databases">
        <authorList>
            <person name="Varghese N."/>
            <person name="Submissions S."/>
        </authorList>
    </citation>
    <scope>NUCLEOTIDE SEQUENCE [LARGE SCALE GENOMIC DNA]</scope>
    <source>
        <strain evidence="8">DSM 26879</strain>
    </source>
</reference>
<dbReference type="GO" id="GO:0008173">
    <property type="term" value="F:RNA methyltransferase activity"/>
    <property type="evidence" value="ECO:0007669"/>
    <property type="project" value="InterPro"/>
</dbReference>
<dbReference type="InterPro" id="IPR001678">
    <property type="entry name" value="MeTrfase_RsmB-F_NOP2_dom"/>
</dbReference>
<name>A0A1I6G7B7_9RHOB</name>
<dbReference type="EMBL" id="FOYP01000001">
    <property type="protein sequence ID" value="SFR38098.1"/>
    <property type="molecule type" value="Genomic_DNA"/>
</dbReference>
<organism evidence="7 8">
    <name type="scientific">Yoonia tamlensis</name>
    <dbReference type="NCBI Taxonomy" id="390270"/>
    <lineage>
        <taxon>Bacteria</taxon>
        <taxon>Pseudomonadati</taxon>
        <taxon>Pseudomonadota</taxon>
        <taxon>Alphaproteobacteria</taxon>
        <taxon>Rhodobacterales</taxon>
        <taxon>Paracoccaceae</taxon>
        <taxon>Yoonia</taxon>
    </lineage>
</organism>
<protein>
    <submittedName>
        <fullName evidence="7">16S rRNA (Cytosine967-C5)-methyltransferase</fullName>
    </submittedName>
</protein>
<dbReference type="PRINTS" id="PR02008">
    <property type="entry name" value="RCMTFAMILY"/>
</dbReference>
<dbReference type="Proteomes" id="UP000199478">
    <property type="component" value="Unassembled WGS sequence"/>
</dbReference>
<dbReference type="SUPFAM" id="SSF53335">
    <property type="entry name" value="S-adenosyl-L-methionine-dependent methyltransferases"/>
    <property type="match status" value="1"/>
</dbReference>
<evidence type="ECO:0000259" key="6">
    <source>
        <dbReference type="PROSITE" id="PS51686"/>
    </source>
</evidence>
<dbReference type="InterPro" id="IPR023267">
    <property type="entry name" value="RCMT"/>
</dbReference>
<feature type="binding site" evidence="5">
    <location>
        <position position="247"/>
    </location>
    <ligand>
        <name>S-adenosyl-L-methionine</name>
        <dbReference type="ChEBI" id="CHEBI:59789"/>
    </ligand>
</feature>
<evidence type="ECO:0000313" key="7">
    <source>
        <dbReference type="EMBL" id="SFR38098.1"/>
    </source>
</evidence>
<dbReference type="CDD" id="cd02440">
    <property type="entry name" value="AdoMet_MTases"/>
    <property type="match status" value="1"/>
</dbReference>
<feature type="binding site" evidence="5">
    <location>
        <position position="287"/>
    </location>
    <ligand>
        <name>S-adenosyl-L-methionine</name>
        <dbReference type="ChEBI" id="CHEBI:59789"/>
    </ligand>
</feature>